<evidence type="ECO:0000256" key="3">
    <source>
        <dbReference type="ARBA" id="ARBA00022531"/>
    </source>
</evidence>
<feature type="binding site" evidence="5">
    <location>
        <position position="187"/>
    </location>
    <ligand>
        <name>chlorophyll a</name>
        <dbReference type="ChEBI" id="CHEBI:58416"/>
        <label>1</label>
    </ligand>
</feature>
<keyword evidence="5" id="KW-0148">Chlorophyll</keyword>
<dbReference type="AlphaFoldDB" id="A0A7S4HFC4"/>
<evidence type="ECO:0000256" key="4">
    <source>
        <dbReference type="ARBA" id="ARBA00022640"/>
    </source>
</evidence>
<dbReference type="Pfam" id="PF00504">
    <property type="entry name" value="Chloroa_b-bind"/>
    <property type="match status" value="1"/>
</dbReference>
<feature type="binding site" evidence="5">
    <location>
        <position position="170"/>
    </location>
    <ligand>
        <name>chlorophyll a</name>
        <dbReference type="ChEBI" id="CHEBI:58416"/>
        <label>1</label>
    </ligand>
</feature>
<feature type="binding site" evidence="5">
    <location>
        <position position="76"/>
    </location>
    <ligand>
        <name>chlorophyll a</name>
        <dbReference type="ChEBI" id="CHEBI:58416"/>
        <label>1</label>
    </ligand>
</feature>
<dbReference type="PANTHER" id="PTHR21649">
    <property type="entry name" value="CHLOROPHYLL A/B BINDING PROTEIN"/>
    <property type="match status" value="1"/>
</dbReference>
<comment type="subcellular location">
    <subcellularLocation>
        <location evidence="1">Plastid</location>
        <location evidence="1">Chloroplast</location>
    </subcellularLocation>
</comment>
<keyword evidence="3" id="KW-0602">Photosynthesis</keyword>
<sequence>MLSLVSASTAFQAPASAVGHAAVQQSAVSMMAKSKALPFMESPAHLDGMVGNVGFDPMGLSTPQNIKWMREAELKHGRMAMLAWTGYVAVDLGIKFPGEKYAALTSYTAHAATAQQELFYALLFVGTAETIGFTQIYNMMDGEDDRAPGDFGFDPLKLLPGNEEQYKLAELTHGRAGMLAFSAVITQSAMHDAFGTGSETFPYF</sequence>
<keyword evidence="4" id="KW-0934">Plastid</keyword>
<reference evidence="6" key="1">
    <citation type="submission" date="2021-01" db="EMBL/GenBank/DDBJ databases">
        <authorList>
            <person name="Corre E."/>
            <person name="Pelletier E."/>
            <person name="Niang G."/>
            <person name="Scheremetjew M."/>
            <person name="Finn R."/>
            <person name="Kale V."/>
            <person name="Holt S."/>
            <person name="Cochrane G."/>
            <person name="Meng A."/>
            <person name="Brown T."/>
            <person name="Cohen L."/>
        </authorList>
    </citation>
    <scope>NUCLEOTIDE SEQUENCE</scope>
    <source>
        <strain evidence="6">UIO037</strain>
    </source>
</reference>
<feature type="binding site" description="axial binding residue" evidence="5">
    <location>
        <position position="61"/>
    </location>
    <ligand>
        <name>chlorophyll b</name>
        <dbReference type="ChEBI" id="CHEBI:61721"/>
        <label>1</label>
    </ligand>
    <ligandPart>
        <name>Mg</name>
        <dbReference type="ChEBI" id="CHEBI:25107"/>
    </ligandPart>
</feature>
<dbReference type="GO" id="GO:0016168">
    <property type="term" value="F:chlorophyll binding"/>
    <property type="evidence" value="ECO:0007669"/>
    <property type="project" value="UniProtKB-KW"/>
</dbReference>
<evidence type="ECO:0000256" key="1">
    <source>
        <dbReference type="ARBA" id="ARBA00004229"/>
    </source>
</evidence>
<keyword evidence="5" id="KW-0157">Chromophore</keyword>
<dbReference type="GO" id="GO:0009507">
    <property type="term" value="C:chloroplast"/>
    <property type="evidence" value="ECO:0007669"/>
    <property type="project" value="UniProtKB-SubCell"/>
</dbReference>
<feature type="binding site" evidence="5">
    <location>
        <position position="73"/>
    </location>
    <ligand>
        <name>chlorophyll a</name>
        <dbReference type="ChEBI" id="CHEBI:58416"/>
        <label>1</label>
    </ligand>
</feature>
<gene>
    <name evidence="6" type="ORF">CPOL0286_LOCUS2860</name>
</gene>
<dbReference type="SUPFAM" id="SSF103511">
    <property type="entry name" value="Chlorophyll a-b binding protein"/>
    <property type="match status" value="1"/>
</dbReference>
<accession>A0A7S4HFC4</accession>
<feature type="binding site" evidence="5">
    <location>
        <position position="175"/>
    </location>
    <ligand>
        <name>chlorophyll a</name>
        <dbReference type="ChEBI" id="CHEBI:58416"/>
        <label>1</label>
    </ligand>
</feature>
<evidence type="ECO:0000256" key="2">
    <source>
        <dbReference type="ARBA" id="ARBA00022528"/>
    </source>
</evidence>
<keyword evidence="2" id="KW-0150">Chloroplast</keyword>
<organism evidence="6">
    <name type="scientific">Prymnesium polylepis</name>
    <dbReference type="NCBI Taxonomy" id="72548"/>
    <lineage>
        <taxon>Eukaryota</taxon>
        <taxon>Haptista</taxon>
        <taxon>Haptophyta</taxon>
        <taxon>Prymnesiophyceae</taxon>
        <taxon>Prymnesiales</taxon>
        <taxon>Prymnesiaceae</taxon>
        <taxon>Prymnesium</taxon>
    </lineage>
</organism>
<dbReference type="Gene3D" id="1.10.3460.10">
    <property type="entry name" value="Chlorophyll a/b binding protein domain"/>
    <property type="match status" value="1"/>
</dbReference>
<dbReference type="EMBL" id="HBKO01005902">
    <property type="protein sequence ID" value="CAE2197506.1"/>
    <property type="molecule type" value="Transcribed_RNA"/>
</dbReference>
<protein>
    <submittedName>
        <fullName evidence="6">Uncharacterized protein</fullName>
    </submittedName>
</protein>
<evidence type="ECO:0000256" key="5">
    <source>
        <dbReference type="PIRSR" id="PIRSR601344-1"/>
    </source>
</evidence>
<evidence type="ECO:0000313" key="6">
    <source>
        <dbReference type="EMBL" id="CAE2197506.1"/>
    </source>
</evidence>
<dbReference type="InterPro" id="IPR022796">
    <property type="entry name" value="Chloroa_b-bind"/>
</dbReference>
<dbReference type="InterPro" id="IPR001344">
    <property type="entry name" value="Chloro_AB-bd_pln"/>
</dbReference>
<dbReference type="GO" id="GO:0009765">
    <property type="term" value="P:photosynthesis, light harvesting"/>
    <property type="evidence" value="ECO:0007669"/>
    <property type="project" value="InterPro"/>
</dbReference>
<name>A0A7S4HFC4_9EUKA</name>
<dbReference type="GO" id="GO:0016020">
    <property type="term" value="C:membrane"/>
    <property type="evidence" value="ECO:0007669"/>
    <property type="project" value="InterPro"/>
</dbReference>
<proteinExistence type="predicted"/>
<feature type="binding site" description="axial binding residue" evidence="5">
    <location>
        <position position="78"/>
    </location>
    <ligand>
        <name>chlorophyll b</name>
        <dbReference type="ChEBI" id="CHEBI:61721"/>
        <label>1</label>
    </ligand>
    <ligandPart>
        <name>Mg</name>
        <dbReference type="ChEBI" id="CHEBI:25107"/>
    </ligandPart>
</feature>